<dbReference type="EMBL" id="CVQI01031446">
    <property type="protein sequence ID" value="CRK38415.1"/>
    <property type="molecule type" value="Genomic_DNA"/>
</dbReference>
<evidence type="ECO:0000313" key="2">
    <source>
        <dbReference type="Proteomes" id="UP000045706"/>
    </source>
</evidence>
<gene>
    <name evidence="1" type="ORF">BN1723_015320</name>
</gene>
<evidence type="ECO:0000313" key="1">
    <source>
        <dbReference type="EMBL" id="CRK38415.1"/>
    </source>
</evidence>
<protein>
    <submittedName>
        <fullName evidence="1">Uncharacterized protein</fullName>
    </submittedName>
</protein>
<dbReference type="AlphaFoldDB" id="A0A0G4MWN7"/>
<accession>A0A0G4MWN7</accession>
<organism evidence="1 2">
    <name type="scientific">Verticillium longisporum</name>
    <name type="common">Verticillium dahliae var. longisporum</name>
    <dbReference type="NCBI Taxonomy" id="100787"/>
    <lineage>
        <taxon>Eukaryota</taxon>
        <taxon>Fungi</taxon>
        <taxon>Dikarya</taxon>
        <taxon>Ascomycota</taxon>
        <taxon>Pezizomycotina</taxon>
        <taxon>Sordariomycetes</taxon>
        <taxon>Hypocreomycetidae</taxon>
        <taxon>Glomerellales</taxon>
        <taxon>Plectosphaerellaceae</taxon>
        <taxon>Verticillium</taxon>
    </lineage>
</organism>
<dbReference type="Proteomes" id="UP000045706">
    <property type="component" value="Unassembled WGS sequence"/>
</dbReference>
<sequence>MAIPDPGHRAVVAAASAATRAPASARESLPVLYALYRQGRCAVDPLYRLNWIPAVFTGISKLVKFVEFYGDILLREEACDRSDEPLGRADFVPSSEAVASVDVGEFGMFSIPLVMGFGNSSKVPCTGPAAFWFRWARA</sequence>
<reference evidence="2" key="1">
    <citation type="submission" date="2015-05" db="EMBL/GenBank/DDBJ databases">
        <authorList>
            <person name="Fogelqvist Johan"/>
        </authorList>
    </citation>
    <scope>NUCLEOTIDE SEQUENCE [LARGE SCALE GENOMIC DNA]</scope>
</reference>
<proteinExistence type="predicted"/>
<name>A0A0G4MWN7_VERLO</name>